<dbReference type="GO" id="GO:0030151">
    <property type="term" value="F:molybdenum ion binding"/>
    <property type="evidence" value="ECO:0007669"/>
    <property type="project" value="InterPro"/>
</dbReference>
<name>A0A495VBJ2_9GAMM</name>
<dbReference type="Proteomes" id="UP000274556">
    <property type="component" value="Unassembled WGS sequence"/>
</dbReference>
<dbReference type="InterPro" id="IPR052716">
    <property type="entry name" value="MOSC_domain"/>
</dbReference>
<dbReference type="InterPro" id="IPR011037">
    <property type="entry name" value="Pyrv_Knase-like_insert_dom_sf"/>
</dbReference>
<dbReference type="PANTHER" id="PTHR36930:SF1">
    <property type="entry name" value="MOSC DOMAIN-CONTAINING PROTEIN"/>
    <property type="match status" value="1"/>
</dbReference>
<protein>
    <submittedName>
        <fullName evidence="2">MOSC domain-containing protein</fullName>
    </submittedName>
</protein>
<dbReference type="InterPro" id="IPR005302">
    <property type="entry name" value="MoCF_Sase_C"/>
</dbReference>
<dbReference type="GO" id="GO:0003824">
    <property type="term" value="F:catalytic activity"/>
    <property type="evidence" value="ECO:0007669"/>
    <property type="project" value="InterPro"/>
</dbReference>
<dbReference type="EMBL" id="RBXL01000001">
    <property type="protein sequence ID" value="RKT46761.1"/>
    <property type="molecule type" value="Genomic_DNA"/>
</dbReference>
<evidence type="ECO:0000313" key="3">
    <source>
        <dbReference type="Proteomes" id="UP000274556"/>
    </source>
</evidence>
<keyword evidence="3" id="KW-1185">Reference proteome</keyword>
<dbReference type="PANTHER" id="PTHR36930">
    <property type="entry name" value="METAL-SULFUR CLUSTER BIOSYNTHESIS PROTEINS YUAD-RELATED"/>
    <property type="match status" value="1"/>
</dbReference>
<proteinExistence type="predicted"/>
<dbReference type="GO" id="GO:0030170">
    <property type="term" value="F:pyridoxal phosphate binding"/>
    <property type="evidence" value="ECO:0007669"/>
    <property type="project" value="InterPro"/>
</dbReference>
<organism evidence="2 3">
    <name type="scientific">Thiocapsa rosea</name>
    <dbReference type="NCBI Taxonomy" id="69360"/>
    <lineage>
        <taxon>Bacteria</taxon>
        <taxon>Pseudomonadati</taxon>
        <taxon>Pseudomonadota</taxon>
        <taxon>Gammaproteobacteria</taxon>
        <taxon>Chromatiales</taxon>
        <taxon>Chromatiaceae</taxon>
        <taxon>Thiocapsa</taxon>
    </lineage>
</organism>
<evidence type="ECO:0000313" key="2">
    <source>
        <dbReference type="EMBL" id="RKT46761.1"/>
    </source>
</evidence>
<accession>A0A495VBJ2</accession>
<sequence>MRVAPTLAGHTRFETQAHRMDSLSDLLVRFPHSGEVAWIGRRPARRAEMIHCTEVTVLAGRGLEGDHYAGRSGSRGVTLLQAEHLAVLGALLRRNPIDPALLRRNLVIFGVNLLALKGQRFRIGTAVLEGTGPCPPCSRMEDALGPGGYNAMRGHAGLNARVITGGIIRLGDAVVPCLAEIDRKEIFPR</sequence>
<dbReference type="AlphaFoldDB" id="A0A495VBJ2"/>
<dbReference type="PROSITE" id="PS51340">
    <property type="entry name" value="MOSC"/>
    <property type="match status" value="1"/>
</dbReference>
<evidence type="ECO:0000259" key="1">
    <source>
        <dbReference type="PROSITE" id="PS51340"/>
    </source>
</evidence>
<comment type="caution">
    <text evidence="2">The sequence shown here is derived from an EMBL/GenBank/DDBJ whole genome shotgun (WGS) entry which is preliminary data.</text>
</comment>
<dbReference type="Gene3D" id="2.40.33.20">
    <property type="entry name" value="PK beta-barrel domain-like"/>
    <property type="match status" value="1"/>
</dbReference>
<gene>
    <name evidence="2" type="ORF">BDD21_4294</name>
</gene>
<dbReference type="Pfam" id="PF03473">
    <property type="entry name" value="MOSC"/>
    <property type="match status" value="1"/>
</dbReference>
<feature type="domain" description="MOSC" evidence="1">
    <location>
        <begin position="42"/>
        <end position="177"/>
    </location>
</feature>
<dbReference type="SUPFAM" id="SSF50800">
    <property type="entry name" value="PK beta-barrel domain-like"/>
    <property type="match status" value="1"/>
</dbReference>
<reference evidence="2 3" key="1">
    <citation type="submission" date="2018-10" db="EMBL/GenBank/DDBJ databases">
        <title>Genomic Encyclopedia of Archaeal and Bacterial Type Strains, Phase II (KMG-II): from individual species to whole genera.</title>
        <authorList>
            <person name="Goeker M."/>
        </authorList>
    </citation>
    <scope>NUCLEOTIDE SEQUENCE [LARGE SCALE GENOMIC DNA]</scope>
    <source>
        <strain evidence="2 3">DSM 235</strain>
    </source>
</reference>